<evidence type="ECO:0000313" key="3">
    <source>
        <dbReference type="Proteomes" id="UP001562425"/>
    </source>
</evidence>
<feature type="compositionally biased region" description="Polar residues" evidence="1">
    <location>
        <begin position="28"/>
        <end position="51"/>
    </location>
</feature>
<evidence type="ECO:0000313" key="2">
    <source>
        <dbReference type="EMBL" id="KAL1403068.1"/>
    </source>
</evidence>
<organism evidence="2 3">
    <name type="scientific">Culex pipiens pipiens</name>
    <name type="common">Northern house mosquito</name>
    <dbReference type="NCBI Taxonomy" id="38569"/>
    <lineage>
        <taxon>Eukaryota</taxon>
        <taxon>Metazoa</taxon>
        <taxon>Ecdysozoa</taxon>
        <taxon>Arthropoda</taxon>
        <taxon>Hexapoda</taxon>
        <taxon>Insecta</taxon>
        <taxon>Pterygota</taxon>
        <taxon>Neoptera</taxon>
        <taxon>Endopterygota</taxon>
        <taxon>Diptera</taxon>
        <taxon>Nematocera</taxon>
        <taxon>Culicoidea</taxon>
        <taxon>Culicidae</taxon>
        <taxon>Culicinae</taxon>
        <taxon>Culicini</taxon>
        <taxon>Culex</taxon>
        <taxon>Culex</taxon>
    </lineage>
</organism>
<dbReference type="AlphaFoldDB" id="A0ABD1DTJ2"/>
<reference evidence="2 3" key="1">
    <citation type="submission" date="2024-05" db="EMBL/GenBank/DDBJ databases">
        <title>Culex pipiens pipiens assembly and annotation.</title>
        <authorList>
            <person name="Alout H."/>
            <person name="Durand T."/>
        </authorList>
    </citation>
    <scope>NUCLEOTIDE SEQUENCE [LARGE SCALE GENOMIC DNA]</scope>
    <source>
        <strain evidence="2">HA-2024</strain>
        <tissue evidence="2">Whole body</tissue>
    </source>
</reference>
<gene>
    <name evidence="2" type="ORF">pipiens_001801</name>
</gene>
<accession>A0ABD1DTJ2</accession>
<keyword evidence="3" id="KW-1185">Reference proteome</keyword>
<dbReference type="Proteomes" id="UP001562425">
    <property type="component" value="Unassembled WGS sequence"/>
</dbReference>
<evidence type="ECO:0000256" key="1">
    <source>
        <dbReference type="SAM" id="MobiDB-lite"/>
    </source>
</evidence>
<name>A0ABD1DTJ2_CULPP</name>
<protein>
    <submittedName>
        <fullName evidence="2">Uncharacterized protein</fullName>
    </submittedName>
</protein>
<feature type="region of interest" description="Disordered" evidence="1">
    <location>
        <begin position="1"/>
        <end position="91"/>
    </location>
</feature>
<dbReference type="EMBL" id="JBEHCU010002117">
    <property type="protein sequence ID" value="KAL1403068.1"/>
    <property type="molecule type" value="Genomic_DNA"/>
</dbReference>
<comment type="caution">
    <text evidence="2">The sequence shown here is derived from an EMBL/GenBank/DDBJ whole genome shotgun (WGS) entry which is preliminary data.</text>
</comment>
<proteinExistence type="predicted"/>
<feature type="compositionally biased region" description="Low complexity" evidence="1">
    <location>
        <begin position="72"/>
        <end position="87"/>
    </location>
</feature>
<sequence length="118" mass="12177">MAEMSPSGGGPPVPAVRTSSLQLPVPQSRPNATTTQAVVHHSATPQQQRNPPSVRAAAAASPAAGHPGFRKSGSTAAAASTGYQQSAERTYRGQMVTTMARSAFRASRSVDDDDGYLV</sequence>